<protein>
    <submittedName>
        <fullName evidence="3">Tetratricopeptide repeat-containing protein</fullName>
    </submittedName>
</protein>
<accession>A0A1G9FAI8</accession>
<dbReference type="PANTHER" id="PTHR46082:SF6">
    <property type="entry name" value="AAA+ ATPASE DOMAIN-CONTAINING PROTEIN-RELATED"/>
    <property type="match status" value="1"/>
</dbReference>
<feature type="domain" description="NB-ARC" evidence="1">
    <location>
        <begin position="54"/>
        <end position="189"/>
    </location>
</feature>
<dbReference type="Pfam" id="PF13424">
    <property type="entry name" value="TPR_12"/>
    <property type="match status" value="2"/>
</dbReference>
<dbReference type="Pfam" id="PF13374">
    <property type="entry name" value="TPR_10"/>
    <property type="match status" value="2"/>
</dbReference>
<dbReference type="STRING" id="633440.SAMN05421869_119155"/>
<dbReference type="Pfam" id="PF00931">
    <property type="entry name" value="NB-ARC"/>
    <property type="match status" value="1"/>
</dbReference>
<dbReference type="InterPro" id="IPR027417">
    <property type="entry name" value="P-loop_NTPase"/>
</dbReference>
<organism evidence="3 4">
    <name type="scientific">Nonomuraea jiangxiensis</name>
    <dbReference type="NCBI Taxonomy" id="633440"/>
    <lineage>
        <taxon>Bacteria</taxon>
        <taxon>Bacillati</taxon>
        <taxon>Actinomycetota</taxon>
        <taxon>Actinomycetes</taxon>
        <taxon>Streptosporangiales</taxon>
        <taxon>Streptosporangiaceae</taxon>
        <taxon>Nonomuraea</taxon>
    </lineage>
</organism>
<dbReference type="GO" id="GO:0043531">
    <property type="term" value="F:ADP binding"/>
    <property type="evidence" value="ECO:0007669"/>
    <property type="project" value="InterPro"/>
</dbReference>
<evidence type="ECO:0000259" key="1">
    <source>
        <dbReference type="Pfam" id="PF00931"/>
    </source>
</evidence>
<evidence type="ECO:0000313" key="4">
    <source>
        <dbReference type="Proteomes" id="UP000199202"/>
    </source>
</evidence>
<evidence type="ECO:0000259" key="2">
    <source>
        <dbReference type="Pfam" id="PF25000"/>
    </source>
</evidence>
<dbReference type="NCBIfam" id="NF040586">
    <property type="entry name" value="FxSxx_TPR"/>
    <property type="match status" value="1"/>
</dbReference>
<dbReference type="PANTHER" id="PTHR46082">
    <property type="entry name" value="ATP/GTP-BINDING PROTEIN-RELATED"/>
    <property type="match status" value="1"/>
</dbReference>
<gene>
    <name evidence="3" type="ORF">SAMN05421869_119155</name>
</gene>
<dbReference type="InterPro" id="IPR002182">
    <property type="entry name" value="NB-ARC"/>
</dbReference>
<name>A0A1G9FAI8_9ACTN</name>
<dbReference type="InterPro" id="IPR011990">
    <property type="entry name" value="TPR-like_helical_dom_sf"/>
</dbReference>
<feature type="domain" description="DUF7779" evidence="2">
    <location>
        <begin position="272"/>
        <end position="354"/>
    </location>
</feature>
<evidence type="ECO:0000313" key="3">
    <source>
        <dbReference type="EMBL" id="SDK85355.1"/>
    </source>
</evidence>
<dbReference type="SUPFAM" id="SSF48452">
    <property type="entry name" value="TPR-like"/>
    <property type="match status" value="2"/>
</dbReference>
<dbReference type="Proteomes" id="UP000199202">
    <property type="component" value="Unassembled WGS sequence"/>
</dbReference>
<dbReference type="Gene3D" id="1.25.40.10">
    <property type="entry name" value="Tetratricopeptide repeat domain"/>
    <property type="match status" value="3"/>
</dbReference>
<dbReference type="Pfam" id="PF25000">
    <property type="entry name" value="DUF7779"/>
    <property type="match status" value="1"/>
</dbReference>
<keyword evidence="4" id="KW-1185">Reference proteome</keyword>
<dbReference type="InterPro" id="IPR053137">
    <property type="entry name" value="NLR-like"/>
</dbReference>
<reference evidence="3 4" key="1">
    <citation type="submission" date="2016-10" db="EMBL/GenBank/DDBJ databases">
        <authorList>
            <person name="de Groot N.N."/>
        </authorList>
    </citation>
    <scope>NUCLEOTIDE SEQUENCE [LARGE SCALE GENOMIC DNA]</scope>
    <source>
        <strain evidence="3 4">CGMCC 4.6533</strain>
    </source>
</reference>
<dbReference type="Gene3D" id="3.40.50.300">
    <property type="entry name" value="P-loop containing nucleotide triphosphate hydrolases"/>
    <property type="match status" value="1"/>
</dbReference>
<proteinExistence type="predicted"/>
<dbReference type="SUPFAM" id="SSF52540">
    <property type="entry name" value="P-loop containing nucleoside triphosphate hydrolases"/>
    <property type="match status" value="1"/>
</dbReference>
<sequence length="844" mass="94800">MDERITSRPAARLPAIWGKRIPGQNKNFTGRSEILARLRESLTTGTSAALVPQALHGLGGVGKTQLAIQYAWQYRDKYDIVWWITADQAELVPSSLAGLAEGLGLRPATVVGIEEAAASVREALQRGEPYDRWLLIFDNADEPEQIRDMIPDGGPGHVLITSRNNRWSAVAQTVQVDVFARQESIAFLNRRLGREVDKKEADRLAEALGDLPLALEQAAALQDQTGISVEEYIEQLDVRTRDLLSMGKSTEYPVSMTAAWQLSVEAVEGKLPEAGDVLRCLAFFGPNPIPRDVFRRGSKGSADMMQSILADPVMLNQAFAALGRFALIKVEQEVRTVQVHRLVQALLRDSLDPAGRQAVKNEVHRLMASAAPPDPEDNTKWRAYSDLVPHVRPSGLARSHDPQVREFAINIVRYLYRQGTLASARTFAEEFLTTWIEDSGQEDRHVVRLQRHLGTVLWQLGEYAESRRLNRRTLELMQAHPDFGERHEETLRVGLNYAANLRGLGDFRGAFERDTALLEAHTELFGDDHPATIRVINNLALDHALLSEYDKARVKQRLAFLEQSNASEGVGKWDVQISWNGLARIVRLCGDYAEAVDLGEEAYSYGRKELEVEHILTLMTARDLSIAKRRHGDLAESLELAEETLARLEKFYGPHNPETMAATIALANTVREMGDLDRAFALTSEVLPRYRAAFGKQHPFLYGCEINLALLYRLRGDAAEARRRDIDTYEWLCDKLGERHELTFAAAVNLAGDLAALGEFTEARRLGERTYEQVRVHFTERHVLALSAGNNLAHDLRATGALEQAKELHARTRALFATFRHDHPDRVRVEADRRIDWDFDPLTL</sequence>
<dbReference type="EMBL" id="FNDJ01000019">
    <property type="protein sequence ID" value="SDK85355.1"/>
    <property type="molecule type" value="Genomic_DNA"/>
</dbReference>
<dbReference type="AlphaFoldDB" id="A0A1G9FAI8"/>
<dbReference type="RefSeq" id="WP_090941904.1">
    <property type="nucleotide sequence ID" value="NZ_FNDJ01000019.1"/>
</dbReference>
<dbReference type="OrthoDB" id="580767at2"/>
<dbReference type="InterPro" id="IPR056681">
    <property type="entry name" value="DUF7779"/>
</dbReference>